<sequence>MPPWLASGLGINKNKTYLFLDGGNFQDIQSLSTRLGVNHGSLPVRYLGVPLSSCKMKKQDFQPLIDRITARFCGWTVKHLSFAGRLQLIQSVIYSTITFWASIFILPNSCLEEIERMCSAFLWKGTTTSARGAKVSWVSVCTPKECGGLGLKRLVHWNKVLGLKLIWMIFTSAGSLWVSWVRRNLIGTRNFWDMKNMTSGSWIWKSLCKLRSLARPFIVCEIGSGITCNFWTDNWTSLGPLVDVTGDLGPRVSGLPRNSVVADALREGQWWLTNSRSRSPIIQLLKNCLPSPAIVSLQEDAEDDVYLWKIGNNQASNVFSTAKTWDHLHPQGPQIDWFESIWFPGRIPKHSFIGWLNTRHRLLTRDRLSRWGLATPSSCLLCNLVDESRQHLFFECSYAAEVWNYFSQKAHVSPPVMFLDGVRWLKNPCRDKNIALILRLAYHASVYYIWKERNSRLHNSSSKPASAIILEIKNIIRCHLDPLSRAQMITPPASSLLVTWFGYFQ</sequence>
<evidence type="ECO:0000259" key="1">
    <source>
        <dbReference type="Pfam" id="PF13966"/>
    </source>
</evidence>
<feature type="domain" description="Reverse transcriptase zinc-binding" evidence="1">
    <location>
        <begin position="319"/>
        <end position="403"/>
    </location>
</feature>
<accession>A0A8T2DWN8</accession>
<keyword evidence="3" id="KW-1185">Reference proteome</keyword>
<keyword evidence="2" id="KW-0548">Nucleotidyltransferase</keyword>
<dbReference type="GO" id="GO:0003964">
    <property type="term" value="F:RNA-directed DNA polymerase activity"/>
    <property type="evidence" value="ECO:0007669"/>
    <property type="project" value="UniProtKB-KW"/>
</dbReference>
<dbReference type="AlphaFoldDB" id="A0A8T2DWN8"/>
<dbReference type="PANTHER" id="PTHR33116">
    <property type="entry name" value="REVERSE TRANSCRIPTASE ZINC-BINDING DOMAIN-CONTAINING PROTEIN-RELATED-RELATED"/>
    <property type="match status" value="1"/>
</dbReference>
<dbReference type="InterPro" id="IPR026960">
    <property type="entry name" value="RVT-Znf"/>
</dbReference>
<protein>
    <submittedName>
        <fullName evidence="2">Reverse transcriptase zinc-binding domain</fullName>
    </submittedName>
</protein>
<gene>
    <name evidence="2" type="ORF">ISN45_At04g001190</name>
</gene>
<name>A0A8T2DWN8_9BRAS</name>
<organism evidence="2 3">
    <name type="scientific">Arabidopsis thaliana x Arabidopsis arenosa</name>
    <dbReference type="NCBI Taxonomy" id="1240361"/>
    <lineage>
        <taxon>Eukaryota</taxon>
        <taxon>Viridiplantae</taxon>
        <taxon>Streptophyta</taxon>
        <taxon>Embryophyta</taxon>
        <taxon>Tracheophyta</taxon>
        <taxon>Spermatophyta</taxon>
        <taxon>Magnoliopsida</taxon>
        <taxon>eudicotyledons</taxon>
        <taxon>Gunneridae</taxon>
        <taxon>Pentapetalae</taxon>
        <taxon>rosids</taxon>
        <taxon>malvids</taxon>
        <taxon>Brassicales</taxon>
        <taxon>Brassicaceae</taxon>
        <taxon>Camelineae</taxon>
        <taxon>Arabidopsis</taxon>
    </lineage>
</organism>
<dbReference type="EMBL" id="JAEFBK010000004">
    <property type="protein sequence ID" value="KAG7614700.1"/>
    <property type="molecule type" value="Genomic_DNA"/>
</dbReference>
<keyword evidence="2" id="KW-0695">RNA-directed DNA polymerase</keyword>
<dbReference type="Pfam" id="PF13966">
    <property type="entry name" value="zf-RVT"/>
    <property type="match status" value="1"/>
</dbReference>
<evidence type="ECO:0000313" key="3">
    <source>
        <dbReference type="Proteomes" id="UP000694240"/>
    </source>
</evidence>
<reference evidence="2 3" key="1">
    <citation type="submission" date="2020-12" db="EMBL/GenBank/DDBJ databases">
        <title>Concerted genomic and epigenomic changes stabilize Arabidopsis allopolyploids.</title>
        <authorList>
            <person name="Chen Z."/>
        </authorList>
    </citation>
    <scope>NUCLEOTIDE SEQUENCE [LARGE SCALE GENOMIC DNA]</scope>
    <source>
        <strain evidence="2">Allo738</strain>
        <tissue evidence="2">Leaf</tissue>
    </source>
</reference>
<dbReference type="PANTHER" id="PTHR33116:SF76">
    <property type="entry name" value="DUF4283 DOMAIN-CONTAINING PROTEIN"/>
    <property type="match status" value="1"/>
</dbReference>
<evidence type="ECO:0000313" key="2">
    <source>
        <dbReference type="EMBL" id="KAG7614700.1"/>
    </source>
</evidence>
<keyword evidence="2" id="KW-0808">Transferase</keyword>
<comment type="caution">
    <text evidence="2">The sequence shown here is derived from an EMBL/GenBank/DDBJ whole genome shotgun (WGS) entry which is preliminary data.</text>
</comment>
<proteinExistence type="predicted"/>
<dbReference type="Proteomes" id="UP000694240">
    <property type="component" value="Chromosome 4"/>
</dbReference>